<dbReference type="EMBL" id="WNDP01000250">
    <property type="protein sequence ID" value="KAF1012906.1"/>
    <property type="molecule type" value="Genomic_DNA"/>
</dbReference>
<name>A0A833U8V9_ACIBZ</name>
<dbReference type="PROSITE" id="PS00061">
    <property type="entry name" value="ADH_SHORT"/>
    <property type="match status" value="1"/>
</dbReference>
<sequence length="199" mass="21768">MRLKNKTVVITGAASGIGFAIASIFIQEGANLLLIDKQPMSKVELAETKYSQQFIEIFQMDIGNEKEWCEFVNQLLFKKIFKIDVLINNAGLAIEGNAEDIQEENLDIEINVNLKGPIFGTKHMLPLFGDRGSIINISSIEGIVGNADYLAYCATKGAVRNLTKSTALYLGRALLHKGFKGKVLLGASNLSDNLSMRSA</sequence>
<dbReference type="Proteomes" id="UP000490535">
    <property type="component" value="Unassembled WGS sequence"/>
</dbReference>
<gene>
    <name evidence="4" type="primary">cpnA</name>
    <name evidence="4" type="ORF">GAK29_04791</name>
</gene>
<evidence type="ECO:0000256" key="3">
    <source>
        <dbReference type="RuleBase" id="RU000363"/>
    </source>
</evidence>
<keyword evidence="2" id="KW-0560">Oxidoreductase</keyword>
<dbReference type="CDD" id="cd05233">
    <property type="entry name" value="SDR_c"/>
    <property type="match status" value="1"/>
</dbReference>
<reference evidence="5" key="1">
    <citation type="journal article" date="2020" name="MBio">
        <title>Horizontal gene transfer to a defensive symbiont with a reduced genome amongst a multipartite beetle microbiome.</title>
        <authorList>
            <person name="Waterworth S.C."/>
            <person name="Florez L.V."/>
            <person name="Rees E.R."/>
            <person name="Hertweck C."/>
            <person name="Kaltenpoth M."/>
            <person name="Kwan J.C."/>
        </authorList>
    </citation>
    <scope>NUCLEOTIDE SEQUENCE [LARGE SCALE GENOMIC DNA]</scope>
</reference>
<dbReference type="InterPro" id="IPR051122">
    <property type="entry name" value="SDR_DHRS6-like"/>
</dbReference>
<evidence type="ECO:0000256" key="2">
    <source>
        <dbReference type="ARBA" id="ARBA00023002"/>
    </source>
</evidence>
<comment type="similarity">
    <text evidence="1 3">Belongs to the short-chain dehydrogenases/reductases (SDR) family.</text>
</comment>
<dbReference type="InterPro" id="IPR036291">
    <property type="entry name" value="NAD(P)-bd_dom_sf"/>
</dbReference>
<evidence type="ECO:0000313" key="4">
    <source>
        <dbReference type="EMBL" id="KAF1012906.1"/>
    </source>
</evidence>
<comment type="caution">
    <text evidence="4">The sequence shown here is derived from an EMBL/GenBank/DDBJ whole genome shotgun (WGS) entry which is preliminary data.</text>
</comment>
<dbReference type="InterPro" id="IPR020904">
    <property type="entry name" value="Sc_DH/Rdtase_CS"/>
</dbReference>
<dbReference type="PANTHER" id="PTHR43477:SF1">
    <property type="entry name" value="DIHYDROANTICAPSIN 7-DEHYDROGENASE"/>
    <property type="match status" value="1"/>
</dbReference>
<accession>A0A833U8V9</accession>
<evidence type="ECO:0000256" key="1">
    <source>
        <dbReference type="ARBA" id="ARBA00006484"/>
    </source>
</evidence>
<dbReference type="GO" id="GO:0016491">
    <property type="term" value="F:oxidoreductase activity"/>
    <property type="evidence" value="ECO:0007669"/>
    <property type="project" value="UniProtKB-KW"/>
</dbReference>
<dbReference type="PANTHER" id="PTHR43477">
    <property type="entry name" value="DIHYDROANTICAPSIN 7-DEHYDROGENASE"/>
    <property type="match status" value="1"/>
</dbReference>
<evidence type="ECO:0000313" key="5">
    <source>
        <dbReference type="Proteomes" id="UP000490535"/>
    </source>
</evidence>
<dbReference type="AlphaFoldDB" id="A0A833U8V9"/>
<dbReference type="PRINTS" id="PR00080">
    <property type="entry name" value="SDRFAMILY"/>
</dbReference>
<protein>
    <submittedName>
        <fullName evidence="4">Cyclopentanol dehydrogenase</fullName>
    </submittedName>
</protein>
<dbReference type="PRINTS" id="PR00081">
    <property type="entry name" value="GDHRDH"/>
</dbReference>
<dbReference type="Pfam" id="PF00106">
    <property type="entry name" value="adh_short"/>
    <property type="match status" value="1"/>
</dbReference>
<organism evidence="4 5">
    <name type="scientific">Acinetobacter bereziniae</name>
    <name type="common">Acinetobacter genomosp. 10</name>
    <dbReference type="NCBI Taxonomy" id="106648"/>
    <lineage>
        <taxon>Bacteria</taxon>
        <taxon>Pseudomonadati</taxon>
        <taxon>Pseudomonadota</taxon>
        <taxon>Gammaproteobacteria</taxon>
        <taxon>Moraxellales</taxon>
        <taxon>Moraxellaceae</taxon>
        <taxon>Acinetobacter</taxon>
    </lineage>
</organism>
<dbReference type="InterPro" id="IPR002347">
    <property type="entry name" value="SDR_fam"/>
</dbReference>
<dbReference type="Gene3D" id="3.40.50.720">
    <property type="entry name" value="NAD(P)-binding Rossmann-like Domain"/>
    <property type="match status" value="1"/>
</dbReference>
<proteinExistence type="inferred from homology"/>
<dbReference type="SUPFAM" id="SSF51735">
    <property type="entry name" value="NAD(P)-binding Rossmann-fold domains"/>
    <property type="match status" value="1"/>
</dbReference>